<dbReference type="EMBL" id="JAELVQ010000001">
    <property type="protein sequence ID" value="MBJ6366578.1"/>
    <property type="molecule type" value="Genomic_DNA"/>
</dbReference>
<dbReference type="GO" id="GO:0009313">
    <property type="term" value="P:oligosaccharide catabolic process"/>
    <property type="evidence" value="ECO:0007669"/>
    <property type="project" value="TreeGrafter"/>
</dbReference>
<dbReference type="AlphaFoldDB" id="A0A8J7J1Z9"/>
<dbReference type="SUPFAM" id="SSF50939">
    <property type="entry name" value="Sialidases"/>
    <property type="match status" value="1"/>
</dbReference>
<evidence type="ECO:0000256" key="1">
    <source>
        <dbReference type="ARBA" id="ARBA00000427"/>
    </source>
</evidence>
<evidence type="ECO:0000259" key="4">
    <source>
        <dbReference type="Pfam" id="PF13088"/>
    </source>
</evidence>
<reference evidence="5" key="1">
    <citation type="submission" date="2020-12" db="EMBL/GenBank/DDBJ databases">
        <title>Snuella sp. nov., isolated from sediment in Incheon.</title>
        <authorList>
            <person name="Kim W."/>
        </authorList>
    </citation>
    <scope>NUCLEOTIDE SEQUENCE</scope>
    <source>
        <strain evidence="5">CAU 1569</strain>
    </source>
</reference>
<dbReference type="InterPro" id="IPR036278">
    <property type="entry name" value="Sialidase_sf"/>
</dbReference>
<dbReference type="GO" id="GO:0006689">
    <property type="term" value="P:ganglioside catabolic process"/>
    <property type="evidence" value="ECO:0007669"/>
    <property type="project" value="TreeGrafter"/>
</dbReference>
<keyword evidence="6" id="KW-1185">Reference proteome</keyword>
<dbReference type="CDD" id="cd15482">
    <property type="entry name" value="Sialidase_non-viral"/>
    <property type="match status" value="1"/>
</dbReference>
<dbReference type="PANTHER" id="PTHR10628:SF30">
    <property type="entry name" value="EXO-ALPHA-SIALIDASE"/>
    <property type="match status" value="1"/>
</dbReference>
<dbReference type="Pfam" id="PF13088">
    <property type="entry name" value="BNR_2"/>
    <property type="match status" value="1"/>
</dbReference>
<evidence type="ECO:0000256" key="3">
    <source>
        <dbReference type="ARBA" id="ARBA00012733"/>
    </source>
</evidence>
<dbReference type="GO" id="GO:0004308">
    <property type="term" value="F:exo-alpha-sialidase activity"/>
    <property type="evidence" value="ECO:0007669"/>
    <property type="project" value="UniProtKB-EC"/>
</dbReference>
<comment type="catalytic activity">
    <reaction evidence="1">
        <text>Hydrolysis of alpha-(2-&gt;3)-, alpha-(2-&gt;6)-, alpha-(2-&gt;8)- glycosidic linkages of terminal sialic acid residues in oligosaccharides, glycoproteins, glycolipids, colominic acid and synthetic substrates.</text>
        <dbReference type="EC" id="3.2.1.18"/>
    </reaction>
</comment>
<proteinExistence type="inferred from homology"/>
<dbReference type="RefSeq" id="WP_199112045.1">
    <property type="nucleotide sequence ID" value="NZ_JAELVQ010000001.1"/>
</dbReference>
<evidence type="ECO:0000313" key="6">
    <source>
        <dbReference type="Proteomes" id="UP000610931"/>
    </source>
</evidence>
<dbReference type="InterPro" id="IPR026856">
    <property type="entry name" value="Sialidase_fam"/>
</dbReference>
<dbReference type="Gene3D" id="2.120.10.10">
    <property type="match status" value="1"/>
</dbReference>
<dbReference type="Proteomes" id="UP000610931">
    <property type="component" value="Unassembled WGS sequence"/>
</dbReference>
<name>A0A8J7J1Z9_9FLAO</name>
<dbReference type="PANTHER" id="PTHR10628">
    <property type="entry name" value="SIALIDASE"/>
    <property type="match status" value="1"/>
</dbReference>
<organism evidence="5 6">
    <name type="scientific">Snuella sedimenti</name>
    <dbReference type="NCBI Taxonomy" id="2798802"/>
    <lineage>
        <taxon>Bacteria</taxon>
        <taxon>Pseudomonadati</taxon>
        <taxon>Bacteroidota</taxon>
        <taxon>Flavobacteriia</taxon>
        <taxon>Flavobacteriales</taxon>
        <taxon>Flavobacteriaceae</taxon>
        <taxon>Snuella</taxon>
    </lineage>
</organism>
<dbReference type="GO" id="GO:0016020">
    <property type="term" value="C:membrane"/>
    <property type="evidence" value="ECO:0007669"/>
    <property type="project" value="TreeGrafter"/>
</dbReference>
<protein>
    <recommendedName>
        <fullName evidence="3">exo-alpha-sialidase</fullName>
        <ecNumber evidence="3">3.2.1.18</ecNumber>
    </recommendedName>
</protein>
<comment type="similarity">
    <text evidence="2">Belongs to the glycosyl hydrolase 33 family.</text>
</comment>
<gene>
    <name evidence="5" type="ORF">JF259_00625</name>
</gene>
<accession>A0A8J7J1Z9</accession>
<evidence type="ECO:0000313" key="5">
    <source>
        <dbReference type="EMBL" id="MBJ6366578.1"/>
    </source>
</evidence>
<dbReference type="GO" id="GO:0005737">
    <property type="term" value="C:cytoplasm"/>
    <property type="evidence" value="ECO:0007669"/>
    <property type="project" value="TreeGrafter"/>
</dbReference>
<sequence>MNNSVLFISILLLGIIYLKHVPKGGDDRMKGKVVQFQKSNVLFVPWEEGYACFRIPSVVTTNRGAVLAFCEARKLGCSDTGDIDLVMKKSVDNGLTWSPLRVIWNDNDNVCGNPAPVVDAETGNVHLLATWNNGEDHESEIINGTSIDSRTVFQLTSSDEGETWTQPKDITANVKQDNWSWYATGPVHGIQLKKGVNKGRLVIPCDHIEKDSKHYYSHVIYSDDHGATWKLGGTTPGHQVNECTVAELSNGDLILNMRNYKRDTTKTRQIAFSKDGGITWENQRFDKQLPEPRCQGALLTVKKGDRNILLFTNPADTNSRVNMTLSISYDDGLSWNKKIVIHESHAAYSDLTALQNGDILIFYEAGNENPYEAIRYKIIPKSDL</sequence>
<comment type="caution">
    <text evidence="5">The sequence shown here is derived from an EMBL/GenBank/DDBJ whole genome shotgun (WGS) entry which is preliminary data.</text>
</comment>
<dbReference type="EC" id="3.2.1.18" evidence="3"/>
<evidence type="ECO:0000256" key="2">
    <source>
        <dbReference type="ARBA" id="ARBA00009348"/>
    </source>
</evidence>
<dbReference type="InterPro" id="IPR011040">
    <property type="entry name" value="Sialidase"/>
</dbReference>
<feature type="domain" description="Sialidase" evidence="4">
    <location>
        <begin position="71"/>
        <end position="360"/>
    </location>
</feature>